<keyword evidence="5 7" id="KW-0129">CBS domain</keyword>
<organism evidence="12 13">
    <name type="scientific">Candidatus Harrisonbacteria bacterium CG10_big_fil_rev_8_21_14_0_10_42_17</name>
    <dbReference type="NCBI Taxonomy" id="1974584"/>
    <lineage>
        <taxon>Bacteria</taxon>
        <taxon>Candidatus Harrisoniibacteriota</taxon>
    </lineage>
</organism>
<keyword evidence="2 8" id="KW-0812">Transmembrane</keyword>
<dbReference type="PROSITE" id="PS51846">
    <property type="entry name" value="CNNM"/>
    <property type="match status" value="1"/>
</dbReference>
<evidence type="ECO:0000256" key="3">
    <source>
        <dbReference type="ARBA" id="ARBA00022737"/>
    </source>
</evidence>
<evidence type="ECO:0000256" key="4">
    <source>
        <dbReference type="ARBA" id="ARBA00022989"/>
    </source>
</evidence>
<comment type="subcellular location">
    <subcellularLocation>
        <location evidence="1">Membrane</location>
        <topology evidence="1">Multi-pass membrane protein</topology>
    </subcellularLocation>
</comment>
<reference evidence="13" key="1">
    <citation type="submission" date="2017-09" db="EMBL/GenBank/DDBJ databases">
        <title>Depth-based differentiation of microbial function through sediment-hosted aquifers and enrichment of novel symbionts in the deep terrestrial subsurface.</title>
        <authorList>
            <person name="Probst A.J."/>
            <person name="Ladd B."/>
            <person name="Jarett J.K."/>
            <person name="Geller-Mcgrath D.E."/>
            <person name="Sieber C.M.K."/>
            <person name="Emerson J.B."/>
            <person name="Anantharaman K."/>
            <person name="Thomas B.C."/>
            <person name="Malmstrom R."/>
            <person name="Stieglmeier M."/>
            <person name="Klingl A."/>
            <person name="Woyke T."/>
            <person name="Ryan C.M."/>
            <person name="Banfield J.F."/>
        </authorList>
    </citation>
    <scope>NUCLEOTIDE SEQUENCE [LARGE SCALE GENOMIC DNA]</scope>
</reference>
<evidence type="ECO:0000259" key="11">
    <source>
        <dbReference type="PROSITE" id="PS51846"/>
    </source>
</evidence>
<evidence type="ECO:0000256" key="6">
    <source>
        <dbReference type="ARBA" id="ARBA00023136"/>
    </source>
</evidence>
<keyword evidence="6 8" id="KW-0472">Membrane</keyword>
<proteinExistence type="predicted"/>
<dbReference type="InterPro" id="IPR044751">
    <property type="entry name" value="Ion_transp-like_CBS"/>
</dbReference>
<feature type="transmembrane region" description="Helical" evidence="9">
    <location>
        <begin position="74"/>
        <end position="99"/>
    </location>
</feature>
<evidence type="ECO:0000256" key="8">
    <source>
        <dbReference type="PROSITE-ProRule" id="PRU01193"/>
    </source>
</evidence>
<dbReference type="SUPFAM" id="SSF54631">
    <property type="entry name" value="CBS-domain pair"/>
    <property type="match status" value="1"/>
</dbReference>
<dbReference type="InterPro" id="IPR002550">
    <property type="entry name" value="CNNM"/>
</dbReference>
<dbReference type="Gene3D" id="3.10.580.10">
    <property type="entry name" value="CBS-domain"/>
    <property type="match status" value="1"/>
</dbReference>
<dbReference type="CDD" id="cd04590">
    <property type="entry name" value="CBS_pair_CorC_HlyC_assoc"/>
    <property type="match status" value="1"/>
</dbReference>
<feature type="domain" description="CBS" evidence="10">
    <location>
        <begin position="281"/>
        <end position="339"/>
    </location>
</feature>
<evidence type="ECO:0000313" key="13">
    <source>
        <dbReference type="Proteomes" id="UP000228635"/>
    </source>
</evidence>
<dbReference type="PROSITE" id="PS51371">
    <property type="entry name" value="CBS"/>
    <property type="match status" value="1"/>
</dbReference>
<keyword evidence="4 8" id="KW-1133">Transmembrane helix</keyword>
<evidence type="ECO:0000313" key="12">
    <source>
        <dbReference type="EMBL" id="PIT92266.1"/>
    </source>
</evidence>
<dbReference type="PANTHER" id="PTHR22777">
    <property type="entry name" value="HEMOLYSIN-RELATED"/>
    <property type="match status" value="1"/>
</dbReference>
<feature type="transmembrane region" description="Helical" evidence="9">
    <location>
        <begin position="137"/>
        <end position="162"/>
    </location>
</feature>
<evidence type="ECO:0008006" key="14">
    <source>
        <dbReference type="Google" id="ProtNLM"/>
    </source>
</evidence>
<sequence length="344" mass="38647">MAIIYLDFKSFLLLVYCSYMLLIVGFVILVFLSGFYASAETAFFTLRESQVLVMQKQGRPRANLVRKLKSNPRMLLITILVGNDVVNIFTASLATLFSIRLFGSFGVGIATGITTFVLLVFGDIIPKSYAQRHNKALAQSLAVPIYISQLLFWPITIFLIAIDNHIDSERSVQQITEDEIRAMSKLGLQMGSIHELENIFIQNIFAYHDVAVGSVMAPRRNIVFLDGERTVEEIEPVVGNSMYSRALVYLNNKSNIIGFVHANQILEAVFSDNDTVLVSKLARPIKHISEDEKMEHVITDMVAHHESIYLVHRRGKRGDIIGVVTLKDLLEKLIITKDVKISSS</sequence>
<name>A0A2M6WHQ1_9BACT</name>
<feature type="transmembrane region" description="Helical" evidence="9">
    <location>
        <begin position="105"/>
        <end position="125"/>
    </location>
</feature>
<evidence type="ECO:0000259" key="10">
    <source>
        <dbReference type="PROSITE" id="PS51371"/>
    </source>
</evidence>
<evidence type="ECO:0000256" key="2">
    <source>
        <dbReference type="ARBA" id="ARBA00022692"/>
    </source>
</evidence>
<dbReference type="InterPro" id="IPR000644">
    <property type="entry name" value="CBS_dom"/>
</dbReference>
<feature type="domain" description="CNNM transmembrane" evidence="11">
    <location>
        <begin position="15"/>
        <end position="197"/>
    </location>
</feature>
<evidence type="ECO:0000256" key="9">
    <source>
        <dbReference type="SAM" id="Phobius"/>
    </source>
</evidence>
<comment type="caution">
    <text evidence="12">The sequence shown here is derived from an EMBL/GenBank/DDBJ whole genome shotgun (WGS) entry which is preliminary data.</text>
</comment>
<dbReference type="GO" id="GO:0005886">
    <property type="term" value="C:plasma membrane"/>
    <property type="evidence" value="ECO:0007669"/>
    <property type="project" value="TreeGrafter"/>
</dbReference>
<dbReference type="Proteomes" id="UP000228635">
    <property type="component" value="Unassembled WGS sequence"/>
</dbReference>
<evidence type="ECO:0000256" key="7">
    <source>
        <dbReference type="PROSITE-ProRule" id="PRU00703"/>
    </source>
</evidence>
<keyword evidence="3" id="KW-0677">Repeat</keyword>
<dbReference type="InterPro" id="IPR046342">
    <property type="entry name" value="CBS_dom_sf"/>
</dbReference>
<evidence type="ECO:0000256" key="1">
    <source>
        <dbReference type="ARBA" id="ARBA00004141"/>
    </source>
</evidence>
<dbReference type="EMBL" id="PFBA01000027">
    <property type="protein sequence ID" value="PIT92266.1"/>
    <property type="molecule type" value="Genomic_DNA"/>
</dbReference>
<dbReference type="AlphaFoldDB" id="A0A2M6WHQ1"/>
<dbReference type="Pfam" id="PF01595">
    <property type="entry name" value="CNNM"/>
    <property type="match status" value="1"/>
</dbReference>
<dbReference type="Pfam" id="PF00571">
    <property type="entry name" value="CBS"/>
    <property type="match status" value="1"/>
</dbReference>
<dbReference type="SMART" id="SM00116">
    <property type="entry name" value="CBS"/>
    <property type="match status" value="1"/>
</dbReference>
<accession>A0A2M6WHQ1</accession>
<protein>
    <recommendedName>
        <fullName evidence="14">HlyC/CorC family transporter</fullName>
    </recommendedName>
</protein>
<feature type="transmembrane region" description="Helical" evidence="9">
    <location>
        <begin position="12"/>
        <end position="37"/>
    </location>
</feature>
<evidence type="ECO:0000256" key="5">
    <source>
        <dbReference type="ARBA" id="ARBA00023122"/>
    </source>
</evidence>
<gene>
    <name evidence="12" type="ORF">COU08_03065</name>
</gene>
<dbReference type="PANTHER" id="PTHR22777:SF17">
    <property type="entry name" value="UPF0053 PROTEIN SLL0260"/>
    <property type="match status" value="1"/>
</dbReference>